<dbReference type="GO" id="GO:0008263">
    <property type="term" value="F:pyrimidine-specific mismatch base pair DNA N-glycosylase activity"/>
    <property type="evidence" value="ECO:0007669"/>
    <property type="project" value="TreeGrafter"/>
</dbReference>
<dbReference type="Proteomes" id="UP001151287">
    <property type="component" value="Unassembled WGS sequence"/>
</dbReference>
<dbReference type="Gene3D" id="1.20.5.110">
    <property type="match status" value="1"/>
</dbReference>
<reference evidence="5" key="1">
    <citation type="journal article" date="2022" name="Cell">
        <title>Repeat-based holocentromeres influence genome architecture and karyotype evolution.</title>
        <authorList>
            <person name="Hofstatter P.G."/>
            <person name="Thangavel G."/>
            <person name="Lux T."/>
            <person name="Neumann P."/>
            <person name="Vondrak T."/>
            <person name="Novak P."/>
            <person name="Zhang M."/>
            <person name="Costa L."/>
            <person name="Castellani M."/>
            <person name="Scott A."/>
            <person name="Toegelov H."/>
            <person name="Fuchs J."/>
            <person name="Mata-Sucre Y."/>
            <person name="Dias Y."/>
            <person name="Vanzela A.L.L."/>
            <person name="Huettel B."/>
            <person name="Almeida C.C.S."/>
            <person name="Simkova H."/>
            <person name="Souza G."/>
            <person name="Pedrosa-Harand A."/>
            <person name="Macas J."/>
            <person name="Mayer K.F.X."/>
            <person name="Houben A."/>
            <person name="Marques A."/>
        </authorList>
    </citation>
    <scope>NUCLEOTIDE SEQUENCE</scope>
    <source>
        <strain evidence="5">RhyBre1mFocal</strain>
    </source>
</reference>
<feature type="domain" description="Uracil-DNA glycosylase-like" evidence="4">
    <location>
        <begin position="96"/>
        <end position="252"/>
    </location>
</feature>
<dbReference type="AlphaFoldDB" id="A0A9P9Z9E7"/>
<dbReference type="InterPro" id="IPR036895">
    <property type="entry name" value="Uracil-DNA_glycosylase-like_sf"/>
</dbReference>
<dbReference type="InterPro" id="IPR015637">
    <property type="entry name" value="MUG/TDG"/>
</dbReference>
<gene>
    <name evidence="5" type="ORF">LUZ63_020043</name>
</gene>
<evidence type="ECO:0000256" key="3">
    <source>
        <dbReference type="ARBA" id="ARBA00023204"/>
    </source>
</evidence>
<evidence type="ECO:0000259" key="4">
    <source>
        <dbReference type="Pfam" id="PF03167"/>
    </source>
</evidence>
<evidence type="ECO:0000256" key="2">
    <source>
        <dbReference type="ARBA" id="ARBA00022801"/>
    </source>
</evidence>
<comment type="caution">
    <text evidence="5">The sequence shown here is derived from an EMBL/GenBank/DDBJ whole genome shotgun (WGS) entry which is preliminary data.</text>
</comment>
<organism evidence="5 6">
    <name type="scientific">Rhynchospora breviuscula</name>
    <dbReference type="NCBI Taxonomy" id="2022672"/>
    <lineage>
        <taxon>Eukaryota</taxon>
        <taxon>Viridiplantae</taxon>
        <taxon>Streptophyta</taxon>
        <taxon>Embryophyta</taxon>
        <taxon>Tracheophyta</taxon>
        <taxon>Spermatophyta</taxon>
        <taxon>Magnoliopsida</taxon>
        <taxon>Liliopsida</taxon>
        <taxon>Poales</taxon>
        <taxon>Cyperaceae</taxon>
        <taxon>Cyperoideae</taxon>
        <taxon>Rhynchosporeae</taxon>
        <taxon>Rhynchospora</taxon>
    </lineage>
</organism>
<dbReference type="Pfam" id="PF03167">
    <property type="entry name" value="UDG"/>
    <property type="match status" value="1"/>
</dbReference>
<keyword evidence="2" id="KW-0378">Hydrolase</keyword>
<dbReference type="Gene3D" id="3.40.470.10">
    <property type="entry name" value="Uracil-DNA glycosylase-like domain"/>
    <property type="match status" value="1"/>
</dbReference>
<accession>A0A9P9Z9E7</accession>
<dbReference type="SUPFAM" id="SSF52141">
    <property type="entry name" value="Uracil-DNA glycosylase-like"/>
    <property type="match status" value="1"/>
</dbReference>
<evidence type="ECO:0000313" key="5">
    <source>
        <dbReference type="EMBL" id="KAJ1684772.1"/>
    </source>
</evidence>
<dbReference type="PANTHER" id="PTHR12159:SF9">
    <property type="entry name" value="G_T MISMATCH-SPECIFIC THYMINE DNA GLYCOSYLASE"/>
    <property type="match status" value="1"/>
</dbReference>
<dbReference type="OrthoDB" id="565731at2759"/>
<keyword evidence="3" id="KW-0234">DNA repair</keyword>
<keyword evidence="1" id="KW-0227">DNA damage</keyword>
<protein>
    <recommendedName>
        <fullName evidence="4">Uracil-DNA glycosylase-like domain-containing protein</fullName>
    </recommendedName>
</protein>
<keyword evidence="6" id="KW-1185">Reference proteome</keyword>
<name>A0A9P9Z9E7_9POAL</name>
<sequence length="264" mass="28906">MELRVGRLENDVMSIYEMLTTVQTTLVEHTQRFDGIDGRLDGIDGRLDGIDGRLDGIDGRLDGIDGRLDGIDGRLDGIDGRLDGMDRRFDGVLPDVVGERPRIVFCGEAGADSTRTREHRYDTPGNSFWESLHLSGLVPEPLGPGDEDRLPAYGLGLTDLVGRRSDADGRYRFDVDELAAKLARWEPEWLAVTSKALGAAVARHLGERAPSYGVSGLELAGAPVYVLPGPSGANRRHDYDGRPTRLAWWHDLAALVDDPHAGER</sequence>
<dbReference type="CDD" id="cd10028">
    <property type="entry name" value="UDG-F2_TDG_MUG"/>
    <property type="match status" value="1"/>
</dbReference>
<evidence type="ECO:0000256" key="1">
    <source>
        <dbReference type="ARBA" id="ARBA00022763"/>
    </source>
</evidence>
<dbReference type="GO" id="GO:0004844">
    <property type="term" value="F:uracil DNA N-glycosylase activity"/>
    <property type="evidence" value="ECO:0007669"/>
    <property type="project" value="TreeGrafter"/>
</dbReference>
<proteinExistence type="predicted"/>
<dbReference type="GO" id="GO:0006285">
    <property type="term" value="P:base-excision repair, AP site formation"/>
    <property type="evidence" value="ECO:0007669"/>
    <property type="project" value="InterPro"/>
</dbReference>
<evidence type="ECO:0000313" key="6">
    <source>
        <dbReference type="Proteomes" id="UP001151287"/>
    </source>
</evidence>
<dbReference type="PANTHER" id="PTHR12159">
    <property type="entry name" value="G/T AND G/U MISMATCH-SPECIFIC DNA GLYCOSYLASE"/>
    <property type="match status" value="1"/>
</dbReference>
<dbReference type="InterPro" id="IPR005122">
    <property type="entry name" value="Uracil-DNA_glycosylase-like"/>
</dbReference>
<dbReference type="EMBL" id="JAMQYH010000009">
    <property type="protein sequence ID" value="KAJ1684772.1"/>
    <property type="molecule type" value="Genomic_DNA"/>
</dbReference>